<evidence type="ECO:0000256" key="1">
    <source>
        <dbReference type="ARBA" id="ARBA00011738"/>
    </source>
</evidence>
<dbReference type="GO" id="GO:0004058">
    <property type="term" value="F:aromatic-L-amino-acid decarboxylase activity"/>
    <property type="evidence" value="ECO:0007669"/>
    <property type="project" value="TreeGrafter"/>
</dbReference>
<proteinExistence type="predicted"/>
<dbReference type="PaxDb" id="67767-A0A0J7NCE8"/>
<organism evidence="3 4">
    <name type="scientific">Lasius niger</name>
    <name type="common">Black garden ant</name>
    <dbReference type="NCBI Taxonomy" id="67767"/>
    <lineage>
        <taxon>Eukaryota</taxon>
        <taxon>Metazoa</taxon>
        <taxon>Ecdysozoa</taxon>
        <taxon>Arthropoda</taxon>
        <taxon>Hexapoda</taxon>
        <taxon>Insecta</taxon>
        <taxon>Pterygota</taxon>
        <taxon>Neoptera</taxon>
        <taxon>Endopterygota</taxon>
        <taxon>Hymenoptera</taxon>
        <taxon>Apocrita</taxon>
        <taxon>Aculeata</taxon>
        <taxon>Formicoidea</taxon>
        <taxon>Formicidae</taxon>
        <taxon>Formicinae</taxon>
        <taxon>Lasius</taxon>
        <taxon>Lasius</taxon>
    </lineage>
</organism>
<evidence type="ECO:0000313" key="4">
    <source>
        <dbReference type="Proteomes" id="UP000036403"/>
    </source>
</evidence>
<dbReference type="PANTHER" id="PTHR11999">
    <property type="entry name" value="GROUP II PYRIDOXAL-5-PHOSPHATE DECARBOXYLASE"/>
    <property type="match status" value="1"/>
</dbReference>
<dbReference type="SUPFAM" id="SSF53383">
    <property type="entry name" value="PLP-dependent transferases"/>
    <property type="match status" value="1"/>
</dbReference>
<dbReference type="OrthoDB" id="639767at2759"/>
<keyword evidence="4" id="KW-1185">Reference proteome</keyword>
<dbReference type="GO" id="GO:0005737">
    <property type="term" value="C:cytoplasm"/>
    <property type="evidence" value="ECO:0007669"/>
    <property type="project" value="TreeGrafter"/>
</dbReference>
<dbReference type="InterPro" id="IPR010977">
    <property type="entry name" value="Aromatic_deC"/>
</dbReference>
<sequence>MDISEFVKFAKATIDFVADYNETLRNRNVLPDVEPGYLSKLLPEQAPQKSEKWQKVLEDVEQYIMPGVSLKLFFS</sequence>
<keyword evidence="2" id="KW-0210">Decarboxylase</keyword>
<dbReference type="Proteomes" id="UP000036403">
    <property type="component" value="Unassembled WGS sequence"/>
</dbReference>
<name>A0A0J7NCE8_LASNI</name>
<dbReference type="InterPro" id="IPR015424">
    <property type="entry name" value="PyrdxlP-dep_Trfase"/>
</dbReference>
<dbReference type="Gene3D" id="1.20.1340.10">
    <property type="entry name" value="dopa decarboxylase, N-terminal domain"/>
    <property type="match status" value="1"/>
</dbReference>
<gene>
    <name evidence="3" type="ORF">RF55_10014</name>
</gene>
<accession>A0A0J7NCE8</accession>
<dbReference type="STRING" id="67767.A0A0J7NCE8"/>
<comment type="caution">
    <text evidence="3">The sequence shown here is derived from an EMBL/GenBank/DDBJ whole genome shotgun (WGS) entry which is preliminary data.</text>
</comment>
<dbReference type="PRINTS" id="PR00800">
    <property type="entry name" value="YHDCRBOXLASE"/>
</dbReference>
<dbReference type="PANTHER" id="PTHR11999:SF167">
    <property type="entry name" value="AROMATIC-L-AMINO-ACID DECARBOXYLASE"/>
    <property type="match status" value="1"/>
</dbReference>
<comment type="subunit">
    <text evidence="1">Homodimer.</text>
</comment>
<dbReference type="AlphaFoldDB" id="A0A0J7NCE8"/>
<reference evidence="3 4" key="1">
    <citation type="submission" date="2015-04" db="EMBL/GenBank/DDBJ databases">
        <title>Lasius niger genome sequencing.</title>
        <authorList>
            <person name="Konorov E.A."/>
            <person name="Nikitin M.A."/>
            <person name="Kirill M.V."/>
            <person name="Chang P."/>
        </authorList>
    </citation>
    <scope>NUCLEOTIDE SEQUENCE [LARGE SCALE GENOMIC DNA]</scope>
    <source>
        <tissue evidence="3">Whole</tissue>
    </source>
</reference>
<keyword evidence="2" id="KW-0456">Lyase</keyword>
<dbReference type="GO" id="GO:0042427">
    <property type="term" value="P:serotonin biosynthetic process"/>
    <property type="evidence" value="ECO:0007669"/>
    <property type="project" value="TreeGrafter"/>
</dbReference>
<protein>
    <submittedName>
        <fullName evidence="3">Aromatic-l-amino-acid decarboxylase</fullName>
    </submittedName>
</protein>
<evidence type="ECO:0000313" key="3">
    <source>
        <dbReference type="EMBL" id="KMQ90250.1"/>
    </source>
</evidence>
<dbReference type="GO" id="GO:0006584">
    <property type="term" value="P:catecholamine metabolic process"/>
    <property type="evidence" value="ECO:0007669"/>
    <property type="project" value="TreeGrafter"/>
</dbReference>
<evidence type="ECO:0000256" key="2">
    <source>
        <dbReference type="ARBA" id="ARBA00022793"/>
    </source>
</evidence>
<dbReference type="EMBL" id="LBMM01006868">
    <property type="protein sequence ID" value="KMQ90250.1"/>
    <property type="molecule type" value="Genomic_DNA"/>
</dbReference>
<dbReference type="GO" id="GO:0006520">
    <property type="term" value="P:amino acid metabolic process"/>
    <property type="evidence" value="ECO:0007669"/>
    <property type="project" value="InterPro"/>
</dbReference>